<proteinExistence type="predicted"/>
<gene>
    <name evidence="1" type="ORF">F8153_05795</name>
</gene>
<reference evidence="1 2" key="1">
    <citation type="submission" date="2019-10" db="EMBL/GenBank/DDBJ databases">
        <title>Alkaliphilus serpentinus sp. nov. and Alkaliphilus pronyensis sp. nov., two novel anaerobic alkaliphilic species isolated from the serpentinized-hosted hydrothermal field of the Prony Bay (New Caledonia).</title>
        <authorList>
            <person name="Postec A."/>
        </authorList>
    </citation>
    <scope>NUCLEOTIDE SEQUENCE [LARGE SCALE GENOMIC DNA]</scope>
    <source>
        <strain evidence="1 2">LacT</strain>
    </source>
</reference>
<organism evidence="1 2">
    <name type="scientific">Alkaliphilus serpentinus</name>
    <dbReference type="NCBI Taxonomy" id="1482731"/>
    <lineage>
        <taxon>Bacteria</taxon>
        <taxon>Bacillati</taxon>
        <taxon>Bacillota</taxon>
        <taxon>Clostridia</taxon>
        <taxon>Peptostreptococcales</taxon>
        <taxon>Natronincolaceae</taxon>
        <taxon>Alkaliphilus</taxon>
    </lineage>
</organism>
<dbReference type="EMBL" id="WBZB01000014">
    <property type="protein sequence ID" value="KAB3531144.1"/>
    <property type="molecule type" value="Genomic_DNA"/>
</dbReference>
<name>A0A833HPS6_9FIRM</name>
<dbReference type="RefSeq" id="WP_151865423.1">
    <property type="nucleotide sequence ID" value="NZ_WBZB01000014.1"/>
</dbReference>
<dbReference type="Proteomes" id="UP000465601">
    <property type="component" value="Unassembled WGS sequence"/>
</dbReference>
<accession>A0A833HPS6</accession>
<evidence type="ECO:0000313" key="1">
    <source>
        <dbReference type="EMBL" id="KAB3531144.1"/>
    </source>
</evidence>
<sequence length="60" mass="7080">MSLEIKIRSYSISLDIKKYLRESSLRLKRAIQAEARVDEDSRRKDAYLNEFTINFISVAK</sequence>
<comment type="caution">
    <text evidence="1">The sequence shown here is derived from an EMBL/GenBank/DDBJ whole genome shotgun (WGS) entry which is preliminary data.</text>
</comment>
<evidence type="ECO:0000313" key="2">
    <source>
        <dbReference type="Proteomes" id="UP000465601"/>
    </source>
</evidence>
<keyword evidence="2" id="KW-1185">Reference proteome</keyword>
<dbReference type="AlphaFoldDB" id="A0A833HPS6"/>
<protein>
    <submittedName>
        <fullName evidence="1">Uncharacterized protein</fullName>
    </submittedName>
</protein>